<organism evidence="1 2">
    <name type="scientific">Caenorhabditis nigoni</name>
    <dbReference type="NCBI Taxonomy" id="1611254"/>
    <lineage>
        <taxon>Eukaryota</taxon>
        <taxon>Metazoa</taxon>
        <taxon>Ecdysozoa</taxon>
        <taxon>Nematoda</taxon>
        <taxon>Chromadorea</taxon>
        <taxon>Rhabditida</taxon>
        <taxon>Rhabditina</taxon>
        <taxon>Rhabditomorpha</taxon>
        <taxon>Rhabditoidea</taxon>
        <taxon>Rhabditidae</taxon>
        <taxon>Peloderinae</taxon>
        <taxon>Caenorhabditis</taxon>
    </lineage>
</organism>
<accession>A0A2G5TC60</accession>
<dbReference type="AlphaFoldDB" id="A0A2G5TC60"/>
<protein>
    <submittedName>
        <fullName evidence="1">Uncharacterized protein</fullName>
    </submittedName>
</protein>
<name>A0A2G5TC60_9PELO</name>
<dbReference type="OrthoDB" id="10561206at2759"/>
<gene>
    <name evidence="1" type="primary">Cnig_chr_V.g17973</name>
    <name evidence="1" type="ORF">B9Z55_017973</name>
</gene>
<keyword evidence="2" id="KW-1185">Reference proteome</keyword>
<evidence type="ECO:0000313" key="1">
    <source>
        <dbReference type="EMBL" id="PIC24789.1"/>
    </source>
</evidence>
<dbReference type="Proteomes" id="UP000230233">
    <property type="component" value="Chromosome V"/>
</dbReference>
<proteinExistence type="predicted"/>
<dbReference type="EMBL" id="PDUG01000005">
    <property type="protein sequence ID" value="PIC24789.1"/>
    <property type="molecule type" value="Genomic_DNA"/>
</dbReference>
<comment type="caution">
    <text evidence="1">The sequence shown here is derived from an EMBL/GenBank/DDBJ whole genome shotgun (WGS) entry which is preliminary data.</text>
</comment>
<reference evidence="2" key="1">
    <citation type="submission" date="2017-10" db="EMBL/GenBank/DDBJ databases">
        <title>Rapid genome shrinkage in a self-fertile nematode reveals novel sperm competition proteins.</title>
        <authorList>
            <person name="Yin D."/>
            <person name="Schwarz E.M."/>
            <person name="Thomas C.G."/>
            <person name="Felde R.L."/>
            <person name="Korf I.F."/>
            <person name="Cutter A.D."/>
            <person name="Schartner C.M."/>
            <person name="Ralston E.J."/>
            <person name="Meyer B.J."/>
            <person name="Haag E.S."/>
        </authorList>
    </citation>
    <scope>NUCLEOTIDE SEQUENCE [LARGE SCALE GENOMIC DNA]</scope>
    <source>
        <strain evidence="2">JU1422</strain>
    </source>
</reference>
<evidence type="ECO:0000313" key="2">
    <source>
        <dbReference type="Proteomes" id="UP000230233"/>
    </source>
</evidence>
<sequence length="89" mass="10034">MSELALVDFGSRTPTLRQTASLRRRPLQTSAKSRALEREVCLLEPYQLIDGRENDHFSHTLKGHAELLFGKVCYGIPDMSVSLAIVFMI</sequence>